<dbReference type="EMBL" id="JAPMLE010000001">
    <property type="protein sequence ID" value="MDR8525139.1"/>
    <property type="molecule type" value="Genomic_DNA"/>
</dbReference>
<dbReference type="EMBL" id="JAPMLD010000001">
    <property type="protein sequence ID" value="MDW4823221.1"/>
    <property type="molecule type" value="Genomic_DNA"/>
</dbReference>
<reference evidence="1" key="2">
    <citation type="submission" date="2022-11" db="EMBL/GenBank/DDBJ databases">
        <title>Prophages regulate Shewanella fidelis motility and biofilm formation: implications for gut colonization dynamics in Ciona robusta.</title>
        <authorList>
            <person name="Natarajan O."/>
            <person name="Gibboney S.L."/>
            <person name="Young M.N."/>
            <person name="Lim S.J."/>
            <person name="Pluta N."/>
            <person name="Atkinson C.G.F."/>
            <person name="Leigh B.A."/>
            <person name="Liberti A."/>
            <person name="Kees E."/>
            <person name="Breitbart M."/>
            <person name="Gralnick J."/>
            <person name="Dishaw L.J."/>
        </authorList>
    </citation>
    <scope>NUCLEOTIDE SEQUENCE</scope>
    <source>
        <strain evidence="1">3313</strain>
    </source>
</reference>
<dbReference type="Pfam" id="PF13642">
    <property type="entry name" value="DUF4144"/>
    <property type="match status" value="1"/>
</dbReference>
<evidence type="ECO:0000313" key="1">
    <source>
        <dbReference type="EMBL" id="MDR8525139.1"/>
    </source>
</evidence>
<evidence type="ECO:0000313" key="3">
    <source>
        <dbReference type="Proteomes" id="UP001259340"/>
    </source>
</evidence>
<dbReference type="Proteomes" id="UP001271263">
    <property type="component" value="Unassembled WGS sequence"/>
</dbReference>
<evidence type="ECO:0000313" key="4">
    <source>
        <dbReference type="Proteomes" id="UP001271263"/>
    </source>
</evidence>
<dbReference type="Gene3D" id="2.40.10.320">
    <property type="entry name" value="Uncharacterised protein PF13642 yp_926445, N-terminal domain"/>
    <property type="match status" value="1"/>
</dbReference>
<keyword evidence="4" id="KW-1185">Reference proteome</keyword>
<organism evidence="1 3">
    <name type="scientific">Shewanella fidelis</name>
    <dbReference type="NCBI Taxonomy" id="173509"/>
    <lineage>
        <taxon>Bacteria</taxon>
        <taxon>Pseudomonadati</taxon>
        <taxon>Pseudomonadota</taxon>
        <taxon>Gammaproteobacteria</taxon>
        <taxon>Alteromonadales</taxon>
        <taxon>Shewanellaceae</taxon>
        <taxon>Shewanella</taxon>
    </lineage>
</organism>
<dbReference type="AlphaFoldDB" id="A0AAW8NTB4"/>
<gene>
    <name evidence="1" type="ORF">OS133_16060</name>
    <name evidence="2" type="ORF">OS134_03920</name>
</gene>
<sequence>MSHFSFNVLHWPIVLKQCDQAELIYLSQLTELTEQLAMQASLDELTIIDSQGYCYHPQLCDSDIQLHLFAPQPSLQQLIDWVRQHASQAGHCCTTKLLANNIEQLFAILAFIEEA</sequence>
<evidence type="ECO:0000313" key="2">
    <source>
        <dbReference type="EMBL" id="MDW4823221.1"/>
    </source>
</evidence>
<proteinExistence type="predicted"/>
<comment type="caution">
    <text evidence="1">The sequence shown here is derived from an EMBL/GenBank/DDBJ whole genome shotgun (WGS) entry which is preliminary data.</text>
</comment>
<accession>A0AAW8NTB4</accession>
<dbReference type="InterPro" id="IPR025284">
    <property type="entry name" value="DUF4144"/>
</dbReference>
<reference evidence="2 4" key="1">
    <citation type="journal article" date="2022" name="bioRxiv">
        <title>Prophages regulate Shewanella fidelis 3313 motility and biofilm formation: implications for gut colonization dynamics in Ciona robusta.</title>
        <authorList>
            <person name="Natarajan O."/>
            <person name="Gibboney S.L."/>
            <person name="Young M.N."/>
            <person name="Lim S.J."/>
            <person name="Pluta N."/>
            <person name="Atkinson C.G."/>
            <person name="Leigh B.A."/>
            <person name="Liberti A."/>
            <person name="Kees E.D."/>
            <person name="Breitbart M."/>
            <person name="Gralnick J.A."/>
            <person name="Dishaw L.J."/>
        </authorList>
    </citation>
    <scope>NUCLEOTIDE SEQUENCE [LARGE SCALE GENOMIC DNA]</scope>
    <source>
        <strain evidence="2 4">JG4066</strain>
    </source>
</reference>
<dbReference type="Proteomes" id="UP001259340">
    <property type="component" value="Unassembled WGS sequence"/>
</dbReference>
<dbReference type="RefSeq" id="WP_310655422.1">
    <property type="nucleotide sequence ID" value="NZ_JAPMLA010000002.1"/>
</dbReference>
<name>A0AAW8NTB4_9GAMM</name>
<dbReference type="Gene3D" id="1.10.8.650">
    <property type="entry name" value="Uncharacterised protein PF13642 yp_926445, C-terminal domain"/>
    <property type="match status" value="1"/>
</dbReference>
<protein>
    <submittedName>
        <fullName evidence="1">DUF4144 family protein</fullName>
    </submittedName>
</protein>